<keyword evidence="3" id="KW-1185">Reference proteome</keyword>
<gene>
    <name evidence="2" type="ORF">Ciccas_007695</name>
</gene>
<protein>
    <submittedName>
        <fullName evidence="2">Uncharacterized protein</fullName>
    </submittedName>
</protein>
<keyword evidence="1" id="KW-0175">Coiled coil</keyword>
<dbReference type="EMBL" id="JBJKFK010001218">
    <property type="protein sequence ID" value="KAL3313706.1"/>
    <property type="molecule type" value="Genomic_DNA"/>
</dbReference>
<dbReference type="AlphaFoldDB" id="A0ABD2Q4T2"/>
<organism evidence="2 3">
    <name type="scientific">Cichlidogyrus casuarinus</name>
    <dbReference type="NCBI Taxonomy" id="1844966"/>
    <lineage>
        <taxon>Eukaryota</taxon>
        <taxon>Metazoa</taxon>
        <taxon>Spiralia</taxon>
        <taxon>Lophotrochozoa</taxon>
        <taxon>Platyhelminthes</taxon>
        <taxon>Monogenea</taxon>
        <taxon>Monopisthocotylea</taxon>
        <taxon>Dactylogyridea</taxon>
        <taxon>Ancyrocephalidae</taxon>
        <taxon>Cichlidogyrus</taxon>
    </lineage>
</organism>
<comment type="caution">
    <text evidence="2">The sequence shown here is derived from an EMBL/GenBank/DDBJ whole genome shotgun (WGS) entry which is preliminary data.</text>
</comment>
<reference evidence="2 3" key="1">
    <citation type="submission" date="2024-11" db="EMBL/GenBank/DDBJ databases">
        <title>Adaptive evolution of stress response genes in parasites aligns with host niche diversity.</title>
        <authorList>
            <person name="Hahn C."/>
            <person name="Resl P."/>
        </authorList>
    </citation>
    <scope>NUCLEOTIDE SEQUENCE [LARGE SCALE GENOMIC DNA]</scope>
    <source>
        <strain evidence="2">EGGRZ-B1_66</strain>
        <tissue evidence="2">Body</tissue>
    </source>
</reference>
<evidence type="ECO:0000256" key="1">
    <source>
        <dbReference type="SAM" id="Coils"/>
    </source>
</evidence>
<accession>A0ABD2Q4T2</accession>
<feature type="coiled-coil region" evidence="1">
    <location>
        <begin position="55"/>
        <end position="142"/>
    </location>
</feature>
<proteinExistence type="predicted"/>
<evidence type="ECO:0000313" key="2">
    <source>
        <dbReference type="EMBL" id="KAL3313706.1"/>
    </source>
</evidence>
<evidence type="ECO:0000313" key="3">
    <source>
        <dbReference type="Proteomes" id="UP001626550"/>
    </source>
</evidence>
<name>A0ABD2Q4T2_9PLAT</name>
<dbReference type="Proteomes" id="UP001626550">
    <property type="component" value="Unassembled WGS sequence"/>
</dbReference>
<dbReference type="Gene3D" id="1.10.287.1490">
    <property type="match status" value="1"/>
</dbReference>
<sequence length="242" mass="28202">MQTSLHKCQAMLATMPSTHNQQTQCSFLADHKEKIRSIVERELKKEFEEKLTTVKAKCETSLDKLKRSLELARKEVSKEKALVATKEERMEEFVSEQNRQAQSLLKEISSLKGRNAHLELKLEKYSQNADALRTHLSECKKELAEKNKVAKLELSNRLTDLTAELDRKWAETVSRECAKMRENTQRKMLAEFESMKEQNLSEKEDEKDEIQNANLLTGLRELLQTCESMRIRQKSIIKNFNE</sequence>